<keyword evidence="2" id="KW-0732">Signal</keyword>
<sequence length="159" mass="16251">MRTSRRVVPAAAAALVVALAVVGCGTDDSYPSESAQTTTEAARETAPPTGTAESEPAGTETQGTEAQGTETTDGIPAYQPSTLVSRAIGSAVLTTSDPIEQVSTFYLDFVDREGWQTVSESVTPYSTSLTIRKPGKGASISVSSGGDGTLVSISTYPSP</sequence>
<evidence type="ECO:0000256" key="2">
    <source>
        <dbReference type="SAM" id="SignalP"/>
    </source>
</evidence>
<organism evidence="3 4">
    <name type="scientific">Rhodococcus aetherivorans</name>
    <dbReference type="NCBI Taxonomy" id="191292"/>
    <lineage>
        <taxon>Bacteria</taxon>
        <taxon>Bacillati</taxon>
        <taxon>Actinomycetota</taxon>
        <taxon>Actinomycetes</taxon>
        <taxon>Mycobacteriales</taxon>
        <taxon>Nocardiaceae</taxon>
        <taxon>Rhodococcus</taxon>
    </lineage>
</organism>
<protein>
    <recommendedName>
        <fullName evidence="5">Lipoprotein</fullName>
    </recommendedName>
</protein>
<gene>
    <name evidence="3" type="ORF">OCS65_17715</name>
</gene>
<reference evidence="3" key="1">
    <citation type="submission" date="2022-09" db="EMBL/GenBank/DDBJ databases">
        <title>The genome sequence of Rhodococcus aetherivorans N1.</title>
        <authorList>
            <person name="Jiang W."/>
        </authorList>
    </citation>
    <scope>NUCLEOTIDE SEQUENCE</scope>
    <source>
        <strain evidence="3">N1</strain>
    </source>
</reference>
<dbReference type="PROSITE" id="PS51257">
    <property type="entry name" value="PROKAR_LIPOPROTEIN"/>
    <property type="match status" value="1"/>
</dbReference>
<evidence type="ECO:0000313" key="3">
    <source>
        <dbReference type="EMBL" id="UYF92326.1"/>
    </source>
</evidence>
<accession>A0AA46NVL5</accession>
<evidence type="ECO:0000256" key="1">
    <source>
        <dbReference type="SAM" id="MobiDB-lite"/>
    </source>
</evidence>
<dbReference type="EMBL" id="CP106982">
    <property type="protein sequence ID" value="UYF92326.1"/>
    <property type="molecule type" value="Genomic_DNA"/>
</dbReference>
<evidence type="ECO:0008006" key="5">
    <source>
        <dbReference type="Google" id="ProtNLM"/>
    </source>
</evidence>
<dbReference type="RefSeq" id="WP_185712700.1">
    <property type="nucleotide sequence ID" value="NZ_CP069306.1"/>
</dbReference>
<dbReference type="GeneID" id="83622294"/>
<name>A0AA46NVL5_9NOCA</name>
<dbReference type="Proteomes" id="UP001163947">
    <property type="component" value="Chromosome"/>
</dbReference>
<feature type="signal peptide" evidence="2">
    <location>
        <begin position="1"/>
        <end position="20"/>
    </location>
</feature>
<feature type="chain" id="PRO_5041412635" description="Lipoprotein" evidence="2">
    <location>
        <begin position="21"/>
        <end position="159"/>
    </location>
</feature>
<dbReference type="AlphaFoldDB" id="A0AA46NVL5"/>
<proteinExistence type="predicted"/>
<evidence type="ECO:0000313" key="4">
    <source>
        <dbReference type="Proteomes" id="UP001163947"/>
    </source>
</evidence>
<feature type="region of interest" description="Disordered" evidence="1">
    <location>
        <begin position="136"/>
        <end position="159"/>
    </location>
</feature>
<feature type="region of interest" description="Disordered" evidence="1">
    <location>
        <begin position="29"/>
        <end position="78"/>
    </location>
</feature>
<feature type="compositionally biased region" description="Low complexity" evidence="1">
    <location>
        <begin position="31"/>
        <end position="72"/>
    </location>
</feature>